<dbReference type="EMBL" id="QFWV02000004">
    <property type="protein sequence ID" value="RKF07375.1"/>
    <property type="molecule type" value="Genomic_DNA"/>
</dbReference>
<evidence type="ECO:0000256" key="2">
    <source>
        <dbReference type="ARBA" id="ARBA00023125"/>
    </source>
</evidence>
<evidence type="ECO:0000256" key="3">
    <source>
        <dbReference type="ARBA" id="ARBA00023163"/>
    </source>
</evidence>
<keyword evidence="2" id="KW-0238">DNA-binding</keyword>
<dbReference type="Pfam" id="PF01638">
    <property type="entry name" value="HxlR"/>
    <property type="match status" value="2"/>
</dbReference>
<keyword evidence="3" id="KW-0804">Transcription</keyword>
<accession>A0A3A8ABY0</accession>
<dbReference type="Gene3D" id="1.10.10.10">
    <property type="entry name" value="Winged helix-like DNA-binding domain superfamily/Winged helix DNA-binding domain"/>
    <property type="match status" value="2"/>
</dbReference>
<feature type="domain" description="HTH hxlR-type" evidence="4">
    <location>
        <begin position="91"/>
        <end position="189"/>
    </location>
</feature>
<comment type="caution">
    <text evidence="5">The sequence shown here is derived from an EMBL/GenBank/DDBJ whole genome shotgun (WGS) entry which is preliminary data.</text>
</comment>
<dbReference type="OrthoDB" id="7351781at2"/>
<dbReference type="GO" id="GO:0003677">
    <property type="term" value="F:DNA binding"/>
    <property type="evidence" value="ECO:0007669"/>
    <property type="project" value="UniProtKB-KW"/>
</dbReference>
<organism evidence="5 6">
    <name type="scientific">Oceaniradius stylonematis</name>
    <dbReference type="NCBI Taxonomy" id="2184161"/>
    <lineage>
        <taxon>Bacteria</taxon>
        <taxon>Pseudomonadati</taxon>
        <taxon>Pseudomonadota</taxon>
        <taxon>Alphaproteobacteria</taxon>
        <taxon>Hyphomicrobiales</taxon>
        <taxon>Ahrensiaceae</taxon>
        <taxon>Oceaniradius</taxon>
    </lineage>
</organism>
<name>A0A3A8ABY0_9HYPH</name>
<evidence type="ECO:0000256" key="1">
    <source>
        <dbReference type="ARBA" id="ARBA00023015"/>
    </source>
</evidence>
<reference evidence="5 6" key="1">
    <citation type="journal article" date="2018" name="Int. J. Syst. Bacteriol.">
        <title>Oceaniradius stylonemae gen. nov., sp. nov., isolated from a red alga, Stylonema cornu-cervi.</title>
        <authorList>
            <person name="Jeong S."/>
        </authorList>
    </citation>
    <scope>NUCLEOTIDE SEQUENCE [LARGE SCALE GENOMIC DNA]</scope>
    <source>
        <strain evidence="5 6">StC1</strain>
    </source>
</reference>
<evidence type="ECO:0000313" key="6">
    <source>
        <dbReference type="Proteomes" id="UP000246132"/>
    </source>
</evidence>
<feature type="domain" description="HTH hxlR-type" evidence="4">
    <location>
        <begin position="1"/>
        <end position="99"/>
    </location>
</feature>
<dbReference type="SUPFAM" id="SSF46785">
    <property type="entry name" value="Winged helix' DNA-binding domain"/>
    <property type="match status" value="2"/>
</dbReference>
<dbReference type="RefSeq" id="WP_109768932.1">
    <property type="nucleotide sequence ID" value="NZ_CP159474.1"/>
</dbReference>
<evidence type="ECO:0000313" key="5">
    <source>
        <dbReference type="EMBL" id="RKF07375.1"/>
    </source>
</evidence>
<dbReference type="PROSITE" id="PS51118">
    <property type="entry name" value="HTH_HXLR"/>
    <property type="match status" value="2"/>
</dbReference>
<protein>
    <submittedName>
        <fullName evidence="5">Transcriptional regulator</fullName>
    </submittedName>
</protein>
<dbReference type="PANTHER" id="PTHR33204">
    <property type="entry name" value="TRANSCRIPTIONAL REGULATOR, MARR FAMILY"/>
    <property type="match status" value="1"/>
</dbReference>
<dbReference type="PANTHER" id="PTHR33204:SF37">
    <property type="entry name" value="HTH-TYPE TRANSCRIPTIONAL REGULATOR YODB"/>
    <property type="match status" value="1"/>
</dbReference>
<gene>
    <name evidence="5" type="ORF">DEM25_006055</name>
</gene>
<dbReference type="InterPro" id="IPR002577">
    <property type="entry name" value="HTH_HxlR"/>
</dbReference>
<dbReference type="Proteomes" id="UP000246132">
    <property type="component" value="Unassembled WGS sequence"/>
</dbReference>
<dbReference type="AlphaFoldDB" id="A0A3A8ABY0"/>
<proteinExistence type="predicted"/>
<dbReference type="InterPro" id="IPR036390">
    <property type="entry name" value="WH_DNA-bd_sf"/>
</dbReference>
<keyword evidence="1" id="KW-0805">Transcription regulation</keyword>
<dbReference type="InterPro" id="IPR036388">
    <property type="entry name" value="WH-like_DNA-bd_sf"/>
</dbReference>
<evidence type="ECO:0000259" key="4">
    <source>
        <dbReference type="PROSITE" id="PS51118"/>
    </source>
</evidence>
<keyword evidence="6" id="KW-1185">Reference proteome</keyword>
<sequence>MDIETLVNITCKAWSLAILAALHEGVPGRQAQLLTATGAGRTAFAQSVTHLVDLGLVERNPGHGHPLRPEFRLTGAGQDIAAIAHALTEAAAASQHRDLLRRAWTVPVLALLQAPRTFNEIGRSLGSITNRALSQALKSLEACGWVTRTVDEDARPPRAFYRATATGAAIARAAGLGRREEPALADETA</sequence>